<reference evidence="7" key="2">
    <citation type="submission" date="2025-08" db="UniProtKB">
        <authorList>
            <consortium name="RefSeq"/>
        </authorList>
    </citation>
    <scope>IDENTIFICATION</scope>
</reference>
<dbReference type="PANTHER" id="PTHR27002">
    <property type="entry name" value="RECEPTOR-LIKE SERINE/THREONINE-PROTEIN KINASE SD1-8"/>
    <property type="match status" value="1"/>
</dbReference>
<keyword evidence="2" id="KW-0808">Transferase</keyword>
<organism evidence="6 7">
    <name type="scientific">Prunus mume</name>
    <name type="common">Japanese apricot</name>
    <name type="synonym">Armeniaca mume</name>
    <dbReference type="NCBI Taxonomy" id="102107"/>
    <lineage>
        <taxon>Eukaryota</taxon>
        <taxon>Viridiplantae</taxon>
        <taxon>Streptophyta</taxon>
        <taxon>Embryophyta</taxon>
        <taxon>Tracheophyta</taxon>
        <taxon>Spermatophyta</taxon>
        <taxon>Magnoliopsida</taxon>
        <taxon>eudicotyledons</taxon>
        <taxon>Gunneridae</taxon>
        <taxon>Pentapetalae</taxon>
        <taxon>rosids</taxon>
        <taxon>fabids</taxon>
        <taxon>Rosales</taxon>
        <taxon>Rosaceae</taxon>
        <taxon>Amygdaloideae</taxon>
        <taxon>Amygdaleae</taxon>
        <taxon>Prunus</taxon>
    </lineage>
</organism>
<name>A0ABM0PT79_PRUMU</name>
<evidence type="ECO:0000256" key="1">
    <source>
        <dbReference type="ARBA" id="ARBA00022527"/>
    </source>
</evidence>
<dbReference type="Gene3D" id="1.10.510.10">
    <property type="entry name" value="Transferase(Phosphotransferase) domain 1"/>
    <property type="match status" value="1"/>
</dbReference>
<evidence type="ECO:0000256" key="3">
    <source>
        <dbReference type="ARBA" id="ARBA00022741"/>
    </source>
</evidence>
<protein>
    <submittedName>
        <fullName evidence="7">G-type lectin S-receptor-like serine/threonine-protein kinase At1g11280</fullName>
    </submittedName>
</protein>
<evidence type="ECO:0000313" key="6">
    <source>
        <dbReference type="Proteomes" id="UP000694861"/>
    </source>
</evidence>
<dbReference type="PANTHER" id="PTHR27002:SF422">
    <property type="entry name" value="RECEPTOR-LIKE SERINE_THREONINE-PROTEIN KINASE"/>
    <property type="match status" value="1"/>
</dbReference>
<keyword evidence="1" id="KW-0723">Serine/threonine-protein kinase</keyword>
<dbReference type="SUPFAM" id="SSF56112">
    <property type="entry name" value="Protein kinase-like (PK-like)"/>
    <property type="match status" value="1"/>
</dbReference>
<keyword evidence="4" id="KW-0418">Kinase</keyword>
<sequence>MRRAVLDWAKRFNIIQGVARGLVYLHHDSCLKVLDEKMSPKFEFWLARIFQGTQNLANTQSQKVVGTLYMSLEYACYGRIFSEKSHAYSFGVLLLKIIGGRKNTSFYYHDQQLLYLLSKAVFDPLPQYDNICSANEATITLLKG</sequence>
<dbReference type="GeneID" id="103342279"/>
<proteinExistence type="predicted"/>
<evidence type="ECO:0000256" key="2">
    <source>
        <dbReference type="ARBA" id="ARBA00022679"/>
    </source>
</evidence>
<accession>A0ABM0PT79</accession>
<reference evidence="6" key="1">
    <citation type="journal article" date="2012" name="Nat. Commun.">
        <title>The genome of Prunus mume.</title>
        <authorList>
            <person name="Zhang Q."/>
            <person name="Chen W."/>
            <person name="Sun L."/>
            <person name="Zhao F."/>
            <person name="Huang B."/>
            <person name="Yang W."/>
            <person name="Tao Y."/>
            <person name="Wang J."/>
            <person name="Yuan Z."/>
            <person name="Fan G."/>
            <person name="Xing Z."/>
            <person name="Han C."/>
            <person name="Pan H."/>
            <person name="Zhong X."/>
            <person name="Shi W."/>
            <person name="Liang X."/>
            <person name="Du D."/>
            <person name="Sun F."/>
            <person name="Xu Z."/>
            <person name="Hao R."/>
            <person name="Lv T."/>
            <person name="Lv Y."/>
            <person name="Zheng Z."/>
            <person name="Sun M."/>
            <person name="Luo L."/>
            <person name="Cai M."/>
            <person name="Gao Y."/>
            <person name="Wang J."/>
            <person name="Yin Y."/>
            <person name="Xu X."/>
            <person name="Cheng T."/>
            <person name="Wang J."/>
        </authorList>
    </citation>
    <scope>NUCLEOTIDE SEQUENCE [LARGE SCALE GENOMIC DNA]</scope>
</reference>
<keyword evidence="3" id="KW-0547">Nucleotide-binding</keyword>
<evidence type="ECO:0000313" key="7">
    <source>
        <dbReference type="RefSeq" id="XP_008244112.1"/>
    </source>
</evidence>
<keyword evidence="6" id="KW-1185">Reference proteome</keyword>
<evidence type="ECO:0000256" key="4">
    <source>
        <dbReference type="ARBA" id="ARBA00022777"/>
    </source>
</evidence>
<dbReference type="RefSeq" id="XP_008244112.1">
    <property type="nucleotide sequence ID" value="XM_008245890.1"/>
</dbReference>
<dbReference type="InterPro" id="IPR011009">
    <property type="entry name" value="Kinase-like_dom_sf"/>
</dbReference>
<dbReference type="Proteomes" id="UP000694861">
    <property type="component" value="Unplaced"/>
</dbReference>
<evidence type="ECO:0000256" key="5">
    <source>
        <dbReference type="ARBA" id="ARBA00022840"/>
    </source>
</evidence>
<keyword evidence="5" id="KW-0067">ATP-binding</keyword>
<gene>
    <name evidence="7" type="primary">LOC103342279</name>
</gene>